<feature type="region of interest" description="Disordered" evidence="1">
    <location>
        <begin position="14"/>
        <end position="33"/>
    </location>
</feature>
<reference evidence="2 3" key="1">
    <citation type="submission" date="2017-05" db="EMBL/GenBank/DDBJ databases">
        <title>The draft genome of the hyperthermophilic archaeon 'Pyrodictium delaneyi strain Hulk', an iron and nitrate reducer, reveals the capacity for sulfate reduction.</title>
        <authorList>
            <person name="Demey L.M."/>
            <person name="Miller C."/>
            <person name="Manzella M."/>
            <person name="Reguera G."/>
            <person name="Kashefi K."/>
        </authorList>
    </citation>
    <scope>NUCLEOTIDE SEQUENCE [LARGE SCALE GENOMIC DNA]</scope>
    <source>
        <strain evidence="2 3">Hulk</strain>
    </source>
</reference>
<evidence type="ECO:0000256" key="1">
    <source>
        <dbReference type="SAM" id="MobiDB-lite"/>
    </source>
</evidence>
<evidence type="ECO:0000313" key="3">
    <source>
        <dbReference type="Proteomes" id="UP000196694"/>
    </source>
</evidence>
<dbReference type="EMBL" id="NCQP01000006">
    <property type="protein sequence ID" value="OWJ54441.1"/>
    <property type="molecule type" value="Genomic_DNA"/>
</dbReference>
<organism evidence="2 3">
    <name type="scientific">Pyrodictium delaneyi</name>
    <dbReference type="NCBI Taxonomy" id="1273541"/>
    <lineage>
        <taxon>Archaea</taxon>
        <taxon>Thermoproteota</taxon>
        <taxon>Thermoprotei</taxon>
        <taxon>Desulfurococcales</taxon>
        <taxon>Pyrodictiaceae</taxon>
        <taxon>Pyrodictium</taxon>
    </lineage>
</organism>
<comment type="caution">
    <text evidence="2">The sequence shown here is derived from an EMBL/GenBank/DDBJ whole genome shotgun (WGS) entry which is preliminary data.</text>
</comment>
<evidence type="ECO:0000313" key="2">
    <source>
        <dbReference type="EMBL" id="OWJ54441.1"/>
    </source>
</evidence>
<name>A0A211YNA0_9CREN</name>
<keyword evidence="3" id="KW-1185">Reference proteome</keyword>
<protein>
    <submittedName>
        <fullName evidence="2">Uncharacterized protein</fullName>
    </submittedName>
</protein>
<dbReference type="Pfam" id="PF04254">
    <property type="entry name" value="DUF432"/>
    <property type="match status" value="1"/>
</dbReference>
<accession>A0A211YNA0</accession>
<dbReference type="AlphaFoldDB" id="A0A211YNA0"/>
<gene>
    <name evidence="2" type="ORF">Pdsh_08235</name>
</gene>
<proteinExistence type="predicted"/>
<dbReference type="InterPro" id="IPR007366">
    <property type="entry name" value="DUF432"/>
</dbReference>
<sequence length="258" mass="27904">MVLSSMRRVVRGSYIASSTGPRRGTGLQEEAPPGARLVLEPGGELTFGRIRARLGSDGSLEACDDYGCIKARVPHGSSVFMDPVPPLNRPSRISNCLYIEFEEQLIVPGGRSSFWTTAPYEFMVHVNGIVLGYLSPLRVKYTLIGDIVDGVVCRYHRAIVTSSHRELTAGGGLGLVSVRFRGSPGKVPGIGFYAAGAPLFTNGSFVYYPEIEAEVDQLRLSVRATQRPPLSGLREARRARLRAGGLLPQVFVVTLEGA</sequence>
<dbReference type="Proteomes" id="UP000196694">
    <property type="component" value="Unassembled WGS sequence"/>
</dbReference>